<reference evidence="1 2" key="1">
    <citation type="submission" date="2024-06" db="EMBL/GenBank/DDBJ databases">
        <authorList>
            <person name="Steensen K."/>
            <person name="Seneca J."/>
            <person name="Bartlau N."/>
            <person name="Yu A.X."/>
            <person name="Polz M.F."/>
        </authorList>
    </citation>
    <scope>NUCLEOTIDE SEQUENCE [LARGE SCALE GENOMIC DNA]</scope>
    <source>
        <strain evidence="1 2">FF146</strain>
    </source>
</reference>
<keyword evidence="2" id="KW-1185">Reference proteome</keyword>
<proteinExistence type="predicted"/>
<accession>A0ABV4MBN3</accession>
<dbReference type="Proteomes" id="UP001569153">
    <property type="component" value="Unassembled WGS sequence"/>
</dbReference>
<comment type="caution">
    <text evidence="1">The sequence shown here is derived from an EMBL/GenBank/DDBJ whole genome shotgun (WGS) entry which is preliminary data.</text>
</comment>
<protein>
    <submittedName>
        <fullName evidence="1">Uncharacterized protein</fullName>
    </submittedName>
</protein>
<sequence>MECRLTLRPFLMVHIIAADNASVPTDALLAATKYLNYRWFTFLAKTAYRLSVYIPYSIVK</sequence>
<evidence type="ECO:0000313" key="2">
    <source>
        <dbReference type="Proteomes" id="UP001569153"/>
    </source>
</evidence>
<name>A0ABV4MBN3_9VIBR</name>
<dbReference type="RefSeq" id="WP_371731153.1">
    <property type="nucleotide sequence ID" value="NZ_JBGOOT010000037.1"/>
</dbReference>
<gene>
    <name evidence="1" type="ORF">ACED38_18835</name>
</gene>
<organism evidence="1 2">
    <name type="scientific">Vibrio cortegadensis</name>
    <dbReference type="NCBI Taxonomy" id="1328770"/>
    <lineage>
        <taxon>Bacteria</taxon>
        <taxon>Pseudomonadati</taxon>
        <taxon>Pseudomonadota</taxon>
        <taxon>Gammaproteobacteria</taxon>
        <taxon>Vibrionales</taxon>
        <taxon>Vibrionaceae</taxon>
        <taxon>Vibrio</taxon>
    </lineage>
</organism>
<evidence type="ECO:0000313" key="1">
    <source>
        <dbReference type="EMBL" id="MEZ8196922.1"/>
    </source>
</evidence>
<dbReference type="EMBL" id="JBGOOT010000037">
    <property type="protein sequence ID" value="MEZ8196922.1"/>
    <property type="molecule type" value="Genomic_DNA"/>
</dbReference>